<proteinExistence type="predicted"/>
<feature type="non-terminal residue" evidence="1">
    <location>
        <position position="166"/>
    </location>
</feature>
<accession>A0A820LPH8</accession>
<name>A0A820LPH8_9BILA</name>
<evidence type="ECO:0000313" key="2">
    <source>
        <dbReference type="Proteomes" id="UP000663868"/>
    </source>
</evidence>
<dbReference type="EMBL" id="CAJOBB010019696">
    <property type="protein sequence ID" value="CAF4360841.1"/>
    <property type="molecule type" value="Genomic_DNA"/>
</dbReference>
<organism evidence="1 2">
    <name type="scientific">Adineta steineri</name>
    <dbReference type="NCBI Taxonomy" id="433720"/>
    <lineage>
        <taxon>Eukaryota</taxon>
        <taxon>Metazoa</taxon>
        <taxon>Spiralia</taxon>
        <taxon>Gnathifera</taxon>
        <taxon>Rotifera</taxon>
        <taxon>Eurotatoria</taxon>
        <taxon>Bdelloidea</taxon>
        <taxon>Adinetida</taxon>
        <taxon>Adinetidae</taxon>
        <taxon>Adineta</taxon>
    </lineage>
</organism>
<reference evidence="1" key="1">
    <citation type="submission" date="2021-02" db="EMBL/GenBank/DDBJ databases">
        <authorList>
            <person name="Nowell W R."/>
        </authorList>
    </citation>
    <scope>NUCLEOTIDE SEQUENCE</scope>
</reference>
<sequence length="166" mass="19837">IRVLPNSNNNIRLRIFKLQAQIICHDMQMSNDEIQEYQKILSDYKDYRSVIAAFLAGYQLMNEDKFDEAITYFCVACEYNLRLSKQCTLPMKAMDSSLLFKARRLCFERWNDVVLHRFKTDPNYRLDTMTHQFLPCLMQLKLSSDDDQAYIKEIQRVWCLLLDKLE</sequence>
<comment type="caution">
    <text evidence="1">The sequence shown here is derived from an EMBL/GenBank/DDBJ whole genome shotgun (WGS) entry which is preliminary data.</text>
</comment>
<dbReference type="AlphaFoldDB" id="A0A820LPH8"/>
<protein>
    <submittedName>
        <fullName evidence="1">Uncharacterized protein</fullName>
    </submittedName>
</protein>
<dbReference type="Proteomes" id="UP000663868">
    <property type="component" value="Unassembled WGS sequence"/>
</dbReference>
<evidence type="ECO:0000313" key="1">
    <source>
        <dbReference type="EMBL" id="CAF4360841.1"/>
    </source>
</evidence>
<feature type="non-terminal residue" evidence="1">
    <location>
        <position position="1"/>
    </location>
</feature>
<gene>
    <name evidence="1" type="ORF">KXQ929_LOCUS48804</name>
</gene>